<evidence type="ECO:0000313" key="1">
    <source>
        <dbReference type="EMBL" id="KAK1432161.1"/>
    </source>
</evidence>
<keyword evidence="2" id="KW-1185">Reference proteome</keyword>
<protein>
    <submittedName>
        <fullName evidence="1">Uncharacterized protein</fullName>
    </submittedName>
</protein>
<evidence type="ECO:0000313" key="2">
    <source>
        <dbReference type="Proteomes" id="UP001229421"/>
    </source>
</evidence>
<comment type="caution">
    <text evidence="1">The sequence shown here is derived from an EMBL/GenBank/DDBJ whole genome shotgun (WGS) entry which is preliminary data.</text>
</comment>
<dbReference type="EMBL" id="JAUHHV010000002">
    <property type="protein sequence ID" value="KAK1432161.1"/>
    <property type="molecule type" value="Genomic_DNA"/>
</dbReference>
<dbReference type="AlphaFoldDB" id="A0AAD8L3J5"/>
<reference evidence="1" key="1">
    <citation type="journal article" date="2023" name="bioRxiv">
        <title>Improved chromosome-level genome assembly for marigold (Tagetes erecta).</title>
        <authorList>
            <person name="Jiang F."/>
            <person name="Yuan L."/>
            <person name="Wang S."/>
            <person name="Wang H."/>
            <person name="Xu D."/>
            <person name="Wang A."/>
            <person name="Fan W."/>
        </authorList>
    </citation>
    <scope>NUCLEOTIDE SEQUENCE</scope>
    <source>
        <strain evidence="1">WSJ</strain>
        <tissue evidence="1">Leaf</tissue>
    </source>
</reference>
<proteinExistence type="predicted"/>
<dbReference type="Proteomes" id="UP001229421">
    <property type="component" value="Unassembled WGS sequence"/>
</dbReference>
<sequence>MVGPSSSSQLDSPELCRNISVAVSSSSSQLQSLVASPSIFILSPDSSTTPSLCSTLTSITSSELFSGSSLVTGASPETFGGAACQQWRP</sequence>
<accession>A0AAD8L3J5</accession>
<gene>
    <name evidence="1" type="ORF">QVD17_09053</name>
</gene>
<name>A0AAD8L3J5_TARER</name>
<organism evidence="1 2">
    <name type="scientific">Tagetes erecta</name>
    <name type="common">African marigold</name>
    <dbReference type="NCBI Taxonomy" id="13708"/>
    <lineage>
        <taxon>Eukaryota</taxon>
        <taxon>Viridiplantae</taxon>
        <taxon>Streptophyta</taxon>
        <taxon>Embryophyta</taxon>
        <taxon>Tracheophyta</taxon>
        <taxon>Spermatophyta</taxon>
        <taxon>Magnoliopsida</taxon>
        <taxon>eudicotyledons</taxon>
        <taxon>Gunneridae</taxon>
        <taxon>Pentapetalae</taxon>
        <taxon>asterids</taxon>
        <taxon>campanulids</taxon>
        <taxon>Asterales</taxon>
        <taxon>Asteraceae</taxon>
        <taxon>Asteroideae</taxon>
        <taxon>Heliantheae alliance</taxon>
        <taxon>Tageteae</taxon>
        <taxon>Tagetes</taxon>
    </lineage>
</organism>